<dbReference type="RefSeq" id="WP_093647139.1">
    <property type="nucleotide sequence ID" value="NZ_FPBH01000054.1"/>
</dbReference>
<gene>
    <name evidence="1" type="ORF">SAMN05192563_105433</name>
</gene>
<name>A0A1I7ER76_9BURK</name>
<sequence length="163" mass="18428">MSLLFVSCRGLKKLDGAVGDDFPGLTERDVLEIPVESEWPRFIEGLEVGAVYQFAEDCYYSVAHNIYQFSDRIDKLADLVRYDYRRSDAGEPGPFRELFQFSGFTVYGPVACAKLAADFAIWEPLAKARPLGNGDESFYENYELLREMFEFAAEDGAVWAASM</sequence>
<accession>A0A1I7ER76</accession>
<protein>
    <submittedName>
        <fullName evidence="1">Uncharacterized protein</fullName>
    </submittedName>
</protein>
<organism evidence="1 2">
    <name type="scientific">Paraburkholderia aspalathi</name>
    <dbReference type="NCBI Taxonomy" id="1324617"/>
    <lineage>
        <taxon>Bacteria</taxon>
        <taxon>Pseudomonadati</taxon>
        <taxon>Pseudomonadota</taxon>
        <taxon>Betaproteobacteria</taxon>
        <taxon>Burkholderiales</taxon>
        <taxon>Burkholderiaceae</taxon>
        <taxon>Paraburkholderia</taxon>
    </lineage>
</organism>
<evidence type="ECO:0000313" key="1">
    <source>
        <dbReference type="EMBL" id="SFU26424.1"/>
    </source>
</evidence>
<reference evidence="1 2" key="1">
    <citation type="submission" date="2016-10" db="EMBL/GenBank/DDBJ databases">
        <authorList>
            <person name="de Groot N.N."/>
        </authorList>
    </citation>
    <scope>NUCLEOTIDE SEQUENCE [LARGE SCALE GENOMIC DNA]</scope>
    <source>
        <strain evidence="1 2">LMG 27731</strain>
    </source>
</reference>
<dbReference type="EMBL" id="FPBH01000054">
    <property type="protein sequence ID" value="SFU26424.1"/>
    <property type="molecule type" value="Genomic_DNA"/>
</dbReference>
<dbReference type="Proteomes" id="UP000198844">
    <property type="component" value="Unassembled WGS sequence"/>
</dbReference>
<evidence type="ECO:0000313" key="2">
    <source>
        <dbReference type="Proteomes" id="UP000198844"/>
    </source>
</evidence>
<dbReference type="AlphaFoldDB" id="A0A1I7ER76"/>
<proteinExistence type="predicted"/>
<dbReference type="OrthoDB" id="8961589at2"/>